<evidence type="ECO:0000256" key="11">
    <source>
        <dbReference type="ARBA" id="ARBA00042864"/>
    </source>
</evidence>
<dbReference type="Pfam" id="PF01071">
    <property type="entry name" value="GARS_A"/>
    <property type="match status" value="1"/>
</dbReference>
<evidence type="ECO:0000256" key="12">
    <source>
        <dbReference type="HAMAP-Rule" id="MF_00138"/>
    </source>
</evidence>
<dbReference type="GO" id="GO:0006189">
    <property type="term" value="P:'de novo' IMP biosynthetic process"/>
    <property type="evidence" value="ECO:0007669"/>
    <property type="project" value="UniProtKB-UniRule"/>
</dbReference>
<evidence type="ECO:0000256" key="7">
    <source>
        <dbReference type="ARBA" id="ARBA00022755"/>
    </source>
</evidence>
<dbReference type="InterPro" id="IPR020562">
    <property type="entry name" value="PRibGlycinamide_synth_N"/>
</dbReference>
<dbReference type="Gene3D" id="3.30.1490.20">
    <property type="entry name" value="ATP-grasp fold, A domain"/>
    <property type="match status" value="1"/>
</dbReference>
<dbReference type="GO" id="GO:0005524">
    <property type="term" value="F:ATP binding"/>
    <property type="evidence" value="ECO:0007669"/>
    <property type="project" value="UniProtKB-UniRule"/>
</dbReference>
<evidence type="ECO:0000256" key="6">
    <source>
        <dbReference type="ARBA" id="ARBA00022741"/>
    </source>
</evidence>
<gene>
    <name evidence="12 15" type="primary">purD</name>
    <name evidence="15" type="ORF">HYY20_11580</name>
</gene>
<dbReference type="InterPro" id="IPR013815">
    <property type="entry name" value="ATP_grasp_subdomain_1"/>
</dbReference>
<keyword evidence="6 13" id="KW-0547">Nucleotide-binding</keyword>
<comment type="catalytic activity">
    <reaction evidence="12">
        <text>5-phospho-beta-D-ribosylamine + glycine + ATP = N(1)-(5-phospho-beta-D-ribosyl)glycinamide + ADP + phosphate + H(+)</text>
        <dbReference type="Rhea" id="RHEA:17453"/>
        <dbReference type="ChEBI" id="CHEBI:15378"/>
        <dbReference type="ChEBI" id="CHEBI:30616"/>
        <dbReference type="ChEBI" id="CHEBI:43474"/>
        <dbReference type="ChEBI" id="CHEBI:57305"/>
        <dbReference type="ChEBI" id="CHEBI:58681"/>
        <dbReference type="ChEBI" id="CHEBI:143788"/>
        <dbReference type="ChEBI" id="CHEBI:456216"/>
        <dbReference type="EC" id="6.3.4.13"/>
    </reaction>
</comment>
<evidence type="ECO:0000256" key="10">
    <source>
        <dbReference type="ARBA" id="ARBA00042242"/>
    </source>
</evidence>
<evidence type="ECO:0000313" key="15">
    <source>
        <dbReference type="EMBL" id="MBI2877514.1"/>
    </source>
</evidence>
<dbReference type="Pfam" id="PF02843">
    <property type="entry name" value="GARS_C"/>
    <property type="match status" value="1"/>
</dbReference>
<dbReference type="Proteomes" id="UP000769766">
    <property type="component" value="Unassembled WGS sequence"/>
</dbReference>
<evidence type="ECO:0000256" key="1">
    <source>
        <dbReference type="ARBA" id="ARBA00001936"/>
    </source>
</evidence>
<dbReference type="InterPro" id="IPR011761">
    <property type="entry name" value="ATP-grasp"/>
</dbReference>
<organism evidence="15 16">
    <name type="scientific">Tectimicrobiota bacterium</name>
    <dbReference type="NCBI Taxonomy" id="2528274"/>
    <lineage>
        <taxon>Bacteria</taxon>
        <taxon>Pseudomonadati</taxon>
        <taxon>Nitrospinota/Tectimicrobiota group</taxon>
        <taxon>Candidatus Tectimicrobiota</taxon>
    </lineage>
</organism>
<dbReference type="Gene3D" id="3.90.600.10">
    <property type="entry name" value="Phosphoribosylglycinamide synthetase, C-terminal domain"/>
    <property type="match status" value="1"/>
</dbReference>
<reference evidence="15" key="1">
    <citation type="submission" date="2020-07" db="EMBL/GenBank/DDBJ databases">
        <title>Huge and variable diversity of episymbiotic CPR bacteria and DPANN archaea in groundwater ecosystems.</title>
        <authorList>
            <person name="He C.Y."/>
            <person name="Keren R."/>
            <person name="Whittaker M."/>
            <person name="Farag I.F."/>
            <person name="Doudna J."/>
            <person name="Cate J.H.D."/>
            <person name="Banfield J.F."/>
        </authorList>
    </citation>
    <scope>NUCLEOTIDE SEQUENCE</scope>
    <source>
        <strain evidence="15">NC_groundwater_672_Ag_B-0.1um_62_36</strain>
    </source>
</reference>
<dbReference type="InterPro" id="IPR037123">
    <property type="entry name" value="PRibGlycinamide_synth_C_sf"/>
</dbReference>
<evidence type="ECO:0000259" key="14">
    <source>
        <dbReference type="PROSITE" id="PS50975"/>
    </source>
</evidence>
<evidence type="ECO:0000256" key="3">
    <source>
        <dbReference type="ARBA" id="ARBA00005174"/>
    </source>
</evidence>
<dbReference type="InterPro" id="IPR016185">
    <property type="entry name" value="PreATP-grasp_dom_sf"/>
</dbReference>
<dbReference type="SUPFAM" id="SSF56059">
    <property type="entry name" value="Glutathione synthetase ATP-binding domain-like"/>
    <property type="match status" value="1"/>
</dbReference>
<dbReference type="Pfam" id="PF02844">
    <property type="entry name" value="GARS_N"/>
    <property type="match status" value="1"/>
</dbReference>
<dbReference type="GO" id="GO:0004637">
    <property type="term" value="F:phosphoribosylamine-glycine ligase activity"/>
    <property type="evidence" value="ECO:0007669"/>
    <property type="project" value="UniProtKB-UniRule"/>
</dbReference>
<dbReference type="SMART" id="SM01210">
    <property type="entry name" value="GARS_C"/>
    <property type="match status" value="1"/>
</dbReference>
<keyword evidence="8 13" id="KW-0067">ATP-binding</keyword>
<sequence>MKVLIVGEGGREHALAWKIRRSPRVTQLYCAPGNGGTASLGASIPLRADDIEGLRDFALREGIDLTVVGPELPLTLGLVDAFEACGLKAFGPRRAAAEIEGSKAFAKEVMRQARIPTADSVVVETLAEARAYLDRLGAPIVVKADGLAAGKGVAVCGSREEAEAAVQSMMGERIFGEAGARLVLEEYLEGEEASFLCLTDGKTVLPWESSQDHKRLYDGDQGPNTGGMGAYSPAPILNREMLHRVTEEIALPAVQTLAALGRPYRGVLYVGLMITPQGPKVLEFNARLGDPETQPLLVRMASDLVPLLDAAIESRLSGAEIHWREEAAVCVVLASKGYPGPYEKGREIRGVEELASWPDLEVFHAGTRREGGRLLTQGGRVLGITALGERLEGAICRAYAAVEKVGWEGVHYRTDIGQKALRQA</sequence>
<dbReference type="Gene3D" id="3.30.470.20">
    <property type="entry name" value="ATP-grasp fold, B domain"/>
    <property type="match status" value="1"/>
</dbReference>
<evidence type="ECO:0000256" key="13">
    <source>
        <dbReference type="PROSITE-ProRule" id="PRU00409"/>
    </source>
</evidence>
<protein>
    <recommendedName>
        <fullName evidence="4 12">Phosphoribosylamine--glycine ligase</fullName>
        <ecNumber evidence="4 12">6.3.4.13</ecNumber>
    </recommendedName>
    <alternativeName>
        <fullName evidence="12">GARS</fullName>
    </alternativeName>
    <alternativeName>
        <fullName evidence="10 12">Glycinamide ribonucleotide synthetase</fullName>
    </alternativeName>
    <alternativeName>
        <fullName evidence="11 12">Phosphoribosylglycinamide synthetase</fullName>
    </alternativeName>
</protein>
<evidence type="ECO:0000256" key="8">
    <source>
        <dbReference type="ARBA" id="ARBA00022840"/>
    </source>
</evidence>
<dbReference type="InterPro" id="IPR020559">
    <property type="entry name" value="PRibGlycinamide_synth_CS"/>
</dbReference>
<dbReference type="SMART" id="SM01209">
    <property type="entry name" value="GARS_A"/>
    <property type="match status" value="1"/>
</dbReference>
<dbReference type="NCBIfam" id="TIGR00877">
    <property type="entry name" value="purD"/>
    <property type="match status" value="1"/>
</dbReference>
<dbReference type="SUPFAM" id="SSF51246">
    <property type="entry name" value="Rudiment single hybrid motif"/>
    <property type="match status" value="1"/>
</dbReference>
<name>A0A932FZI2_UNCTE</name>
<evidence type="ECO:0000313" key="16">
    <source>
        <dbReference type="Proteomes" id="UP000769766"/>
    </source>
</evidence>
<evidence type="ECO:0000256" key="5">
    <source>
        <dbReference type="ARBA" id="ARBA00022598"/>
    </source>
</evidence>
<dbReference type="InterPro" id="IPR020561">
    <property type="entry name" value="PRibGlycinamid_synth_ATP-grasp"/>
</dbReference>
<dbReference type="PANTHER" id="PTHR43472">
    <property type="entry name" value="PHOSPHORIBOSYLAMINE--GLYCINE LIGASE"/>
    <property type="match status" value="1"/>
</dbReference>
<comment type="cofactor">
    <cofactor evidence="2">
        <name>Mg(2+)</name>
        <dbReference type="ChEBI" id="CHEBI:18420"/>
    </cofactor>
</comment>
<dbReference type="GO" id="GO:0046872">
    <property type="term" value="F:metal ion binding"/>
    <property type="evidence" value="ECO:0007669"/>
    <property type="project" value="InterPro"/>
</dbReference>
<dbReference type="PANTHER" id="PTHR43472:SF1">
    <property type="entry name" value="PHOSPHORIBOSYLAMINE--GLYCINE LIGASE, CHLOROPLASTIC"/>
    <property type="match status" value="1"/>
</dbReference>
<dbReference type="Gene3D" id="3.40.50.20">
    <property type="match status" value="1"/>
</dbReference>
<dbReference type="PROSITE" id="PS00184">
    <property type="entry name" value="GARS"/>
    <property type="match status" value="1"/>
</dbReference>
<accession>A0A932FZI2</accession>
<comment type="caution">
    <text evidence="15">The sequence shown here is derived from an EMBL/GenBank/DDBJ whole genome shotgun (WGS) entry which is preliminary data.</text>
</comment>
<dbReference type="EC" id="6.3.4.13" evidence="4 12"/>
<dbReference type="AlphaFoldDB" id="A0A932FZI2"/>
<proteinExistence type="inferred from homology"/>
<comment type="cofactor">
    <cofactor evidence="1">
        <name>Mn(2+)</name>
        <dbReference type="ChEBI" id="CHEBI:29035"/>
    </cofactor>
</comment>
<dbReference type="InterPro" id="IPR020560">
    <property type="entry name" value="PRibGlycinamide_synth_C-dom"/>
</dbReference>
<dbReference type="HAMAP" id="MF_00138">
    <property type="entry name" value="GARS"/>
    <property type="match status" value="1"/>
</dbReference>
<comment type="similarity">
    <text evidence="9 12">Belongs to the GARS family.</text>
</comment>
<dbReference type="PROSITE" id="PS50975">
    <property type="entry name" value="ATP_GRASP"/>
    <property type="match status" value="1"/>
</dbReference>
<dbReference type="InterPro" id="IPR000115">
    <property type="entry name" value="PRibGlycinamide_synth"/>
</dbReference>
<dbReference type="InterPro" id="IPR011054">
    <property type="entry name" value="Rudment_hybrid_motif"/>
</dbReference>
<dbReference type="GO" id="GO:0009113">
    <property type="term" value="P:purine nucleobase biosynthetic process"/>
    <property type="evidence" value="ECO:0007669"/>
    <property type="project" value="InterPro"/>
</dbReference>
<keyword evidence="5 12" id="KW-0436">Ligase</keyword>
<evidence type="ECO:0000256" key="2">
    <source>
        <dbReference type="ARBA" id="ARBA00001946"/>
    </source>
</evidence>
<keyword evidence="7 12" id="KW-0658">Purine biosynthesis</keyword>
<comment type="pathway">
    <text evidence="3 12">Purine metabolism; IMP biosynthesis via de novo pathway; N(1)-(5-phospho-D-ribosyl)glycinamide from 5-phospho-alpha-D-ribose 1-diphosphate: step 2/2.</text>
</comment>
<dbReference type="EMBL" id="JACPRF010000354">
    <property type="protein sequence ID" value="MBI2877514.1"/>
    <property type="molecule type" value="Genomic_DNA"/>
</dbReference>
<dbReference type="FunFam" id="3.90.600.10:FF:000001">
    <property type="entry name" value="Trifunctional purine biosynthetic protein adenosine-3"/>
    <property type="match status" value="1"/>
</dbReference>
<evidence type="ECO:0000256" key="9">
    <source>
        <dbReference type="ARBA" id="ARBA00038345"/>
    </source>
</evidence>
<dbReference type="SUPFAM" id="SSF52440">
    <property type="entry name" value="PreATP-grasp domain"/>
    <property type="match status" value="1"/>
</dbReference>
<evidence type="ECO:0000256" key="4">
    <source>
        <dbReference type="ARBA" id="ARBA00013255"/>
    </source>
</evidence>
<feature type="domain" description="ATP-grasp" evidence="14">
    <location>
        <begin position="107"/>
        <end position="313"/>
    </location>
</feature>